<keyword evidence="8" id="KW-0732">Signal</keyword>
<evidence type="ECO:0000256" key="3">
    <source>
        <dbReference type="ARBA" id="ARBA00022801"/>
    </source>
</evidence>
<evidence type="ECO:0000313" key="11">
    <source>
        <dbReference type="Proteomes" id="UP000185596"/>
    </source>
</evidence>
<dbReference type="InterPro" id="IPR013783">
    <property type="entry name" value="Ig-like_fold"/>
</dbReference>
<dbReference type="InterPro" id="IPR036852">
    <property type="entry name" value="Peptidase_S8/S53_dom_sf"/>
</dbReference>
<dbReference type="AlphaFoldDB" id="A0A1Q8CGV9"/>
<dbReference type="PROSITE" id="PS00137">
    <property type="entry name" value="SUBTILASE_HIS"/>
    <property type="match status" value="1"/>
</dbReference>
<keyword evidence="4 6" id="KW-0720">Serine protease</keyword>
<feature type="signal peptide" evidence="8">
    <location>
        <begin position="1"/>
        <end position="31"/>
    </location>
</feature>
<dbReference type="PANTHER" id="PTHR43806:SF11">
    <property type="entry name" value="CEREVISIN-RELATED"/>
    <property type="match status" value="1"/>
</dbReference>
<dbReference type="PANTHER" id="PTHR43806">
    <property type="entry name" value="PEPTIDASE S8"/>
    <property type="match status" value="1"/>
</dbReference>
<dbReference type="InterPro" id="IPR023828">
    <property type="entry name" value="Peptidase_S8_Ser-AS"/>
</dbReference>
<dbReference type="STRING" id="1912961.BU204_26360"/>
<dbReference type="InterPro" id="IPR015500">
    <property type="entry name" value="Peptidase_S8_subtilisin-rel"/>
</dbReference>
<evidence type="ECO:0000256" key="4">
    <source>
        <dbReference type="ARBA" id="ARBA00022825"/>
    </source>
</evidence>
<dbReference type="InterPro" id="IPR050131">
    <property type="entry name" value="Peptidase_S8_subtilisin-like"/>
</dbReference>
<evidence type="ECO:0000256" key="5">
    <source>
        <dbReference type="PIRSR" id="PIRSR615500-1"/>
    </source>
</evidence>
<sequence>MFHRHARTLVAGLVIVVATSAATFGGNPASAEPRALPQRGEPEATVTLVTGDVVTMGGPRGVDVRAAKGREHIVFHSRTDPDGHVHVVPGDVLADISSGRVDERLFDVTGLVEAEYDDAHRDRLPLIVDYPGRTPRAAGARTVRELPAVSAVAVEADPNAALWNGALATARKIWLDAPVRASLDYSVPQIGAPEAWEAGFTGAGTTVAVLDTGIDVTHPDLADAVVGAQDFTGGESGTDDRFGHGTHVASIVTGAGERYRGVAPDAALLNGKVLDDVGGGYESWAIAGMEWAARSGVDVVNMSLGSSGSSDGSDPMSQAINSLTAETGTLFVVASGNTGLSNIGSPAAADAALTVGAVDREDQLADFSSRGPRSDGAIKPDLTAPGVDIVAARAANSQIGTPVGDRHVSLSGTSMAVPHAAGAAAILAGRHPDLSPEALKSGLMATAVPNPDRPAVDQGAGRVDLAAAMRNPVVVSPPSIGLGTVLWPHNDDEPITRTITYRNTGTEPVTLNVAVEVEDANGGPAPAGMFTLSHDQVTLAPGGSAEVVLTADTRVGTVDGGYDGAVVASVGQLALRTPVTVTREVESYEVTLSFLDENGAPTSDYLARLVDLDNQTASWVPLDESGPVTVRLPVGRYSLDGSISRADGAAAVLVAEPGINVTGPGRYVFDLRDAVRPGITVDRPEARSFAAKLSTEVTADWGTVGEQLVATSLDKIAVLPSRTSAPGRFNVALETQLARPDSSGQGFHASPYLYNVRHRDRSGGVPADLTTHVGDRELATVRGEYAVGLPHYTGRREFYVTMNLPATLTEYYSPNEPWYPYFEELAPDSFSTDTVFRATTPVVYRRGRTVTERWNVGVFGPSQPPMAKPAEASWRQGDAIQLSIGLHSDQDPRREGWSVLGSGSTQVYRGDELIHEEGWHGYAVFLVPPGESRYTVRMVDERPSTLSTKMSSEWTFTSDTTPATEFTPLPLLAVRFAPNLDDHNAAKAGKRFRFPVYVQRNGSATPDGVNRPAVEVSYDDGATWKPVRLSADRSQWVAEVDHPKGATFASLRASVSDADGNTAKHTIIRAYALK</sequence>
<dbReference type="InterPro" id="IPR000209">
    <property type="entry name" value="Peptidase_S8/S53_dom"/>
</dbReference>
<keyword evidence="11" id="KW-1185">Reference proteome</keyword>
<dbReference type="SUPFAM" id="SSF52743">
    <property type="entry name" value="Subtilisin-like"/>
    <property type="match status" value="1"/>
</dbReference>
<dbReference type="OrthoDB" id="9795680at2"/>
<evidence type="ECO:0000256" key="1">
    <source>
        <dbReference type="ARBA" id="ARBA00011073"/>
    </source>
</evidence>
<protein>
    <recommendedName>
        <fullName evidence="9">Peptidase S8/S53 domain-containing protein</fullName>
    </recommendedName>
</protein>
<comment type="caution">
    <text evidence="10">The sequence shown here is derived from an EMBL/GenBank/DDBJ whole genome shotgun (WGS) entry which is preliminary data.</text>
</comment>
<accession>A0A1Q8CGV9</accession>
<dbReference type="GO" id="GO:0005975">
    <property type="term" value="P:carbohydrate metabolic process"/>
    <property type="evidence" value="ECO:0007669"/>
    <property type="project" value="UniProtKB-ARBA"/>
</dbReference>
<dbReference type="Gene3D" id="3.40.50.200">
    <property type="entry name" value="Peptidase S8/S53 domain"/>
    <property type="match status" value="1"/>
</dbReference>
<dbReference type="GO" id="GO:0006508">
    <property type="term" value="P:proteolysis"/>
    <property type="evidence" value="ECO:0007669"/>
    <property type="project" value="UniProtKB-KW"/>
</dbReference>
<evidence type="ECO:0000313" key="10">
    <source>
        <dbReference type="EMBL" id="OLF13574.1"/>
    </source>
</evidence>
<dbReference type="PROSITE" id="PS00136">
    <property type="entry name" value="SUBTILASE_ASP"/>
    <property type="match status" value="1"/>
</dbReference>
<evidence type="ECO:0000256" key="7">
    <source>
        <dbReference type="RuleBase" id="RU003355"/>
    </source>
</evidence>
<evidence type="ECO:0000259" key="9">
    <source>
        <dbReference type="Pfam" id="PF00082"/>
    </source>
</evidence>
<dbReference type="InterPro" id="IPR023827">
    <property type="entry name" value="Peptidase_S8_Asp-AS"/>
</dbReference>
<dbReference type="PROSITE" id="PS51892">
    <property type="entry name" value="SUBTILASE"/>
    <property type="match status" value="1"/>
</dbReference>
<feature type="active site" description="Charge relay system" evidence="5 6">
    <location>
        <position position="211"/>
    </location>
</feature>
<dbReference type="RefSeq" id="WP_075128450.1">
    <property type="nucleotide sequence ID" value="NZ_MSIE01000053.1"/>
</dbReference>
<dbReference type="Gene3D" id="2.60.40.10">
    <property type="entry name" value="Immunoglobulins"/>
    <property type="match status" value="1"/>
</dbReference>
<gene>
    <name evidence="10" type="ORF">BU204_26360</name>
</gene>
<reference evidence="10 11" key="1">
    <citation type="submission" date="2016-12" db="EMBL/GenBank/DDBJ databases">
        <title>The draft genome sequence of Actinophytocola sp. 11-183.</title>
        <authorList>
            <person name="Wang W."/>
            <person name="Yuan L."/>
        </authorList>
    </citation>
    <scope>NUCLEOTIDE SEQUENCE [LARGE SCALE GENOMIC DNA]</scope>
    <source>
        <strain evidence="10 11">11-183</strain>
    </source>
</reference>
<dbReference type="Pfam" id="PF00082">
    <property type="entry name" value="Peptidase_S8"/>
    <property type="match status" value="1"/>
</dbReference>
<keyword evidence="3 6" id="KW-0378">Hydrolase</keyword>
<feature type="domain" description="Peptidase S8/S53" evidence="9">
    <location>
        <begin position="202"/>
        <end position="458"/>
    </location>
</feature>
<dbReference type="InterPro" id="IPR022398">
    <property type="entry name" value="Peptidase_S8_His-AS"/>
</dbReference>
<comment type="similarity">
    <text evidence="1 6 7">Belongs to the peptidase S8 family.</text>
</comment>
<dbReference type="PRINTS" id="PR00723">
    <property type="entry name" value="SUBTILISIN"/>
</dbReference>
<name>A0A1Q8CGV9_9PSEU</name>
<organism evidence="10 11">
    <name type="scientific">Actinophytocola xanthii</name>
    <dbReference type="NCBI Taxonomy" id="1912961"/>
    <lineage>
        <taxon>Bacteria</taxon>
        <taxon>Bacillati</taxon>
        <taxon>Actinomycetota</taxon>
        <taxon>Actinomycetes</taxon>
        <taxon>Pseudonocardiales</taxon>
        <taxon>Pseudonocardiaceae</taxon>
    </lineage>
</organism>
<dbReference type="EMBL" id="MSIE01000053">
    <property type="protein sequence ID" value="OLF13574.1"/>
    <property type="molecule type" value="Genomic_DNA"/>
</dbReference>
<dbReference type="Proteomes" id="UP000185596">
    <property type="component" value="Unassembled WGS sequence"/>
</dbReference>
<keyword evidence="2 6" id="KW-0645">Protease</keyword>
<feature type="chain" id="PRO_5012344453" description="Peptidase S8/S53 domain-containing protein" evidence="8">
    <location>
        <begin position="32"/>
        <end position="1074"/>
    </location>
</feature>
<dbReference type="PROSITE" id="PS00138">
    <property type="entry name" value="SUBTILASE_SER"/>
    <property type="match status" value="1"/>
</dbReference>
<feature type="active site" description="Charge relay system" evidence="5 6">
    <location>
        <position position="244"/>
    </location>
</feature>
<dbReference type="GO" id="GO:0004252">
    <property type="term" value="F:serine-type endopeptidase activity"/>
    <property type="evidence" value="ECO:0007669"/>
    <property type="project" value="UniProtKB-UniRule"/>
</dbReference>
<proteinExistence type="inferred from homology"/>
<evidence type="ECO:0000256" key="6">
    <source>
        <dbReference type="PROSITE-ProRule" id="PRU01240"/>
    </source>
</evidence>
<evidence type="ECO:0000256" key="2">
    <source>
        <dbReference type="ARBA" id="ARBA00022670"/>
    </source>
</evidence>
<feature type="active site" description="Charge relay system" evidence="5 6">
    <location>
        <position position="414"/>
    </location>
</feature>
<evidence type="ECO:0000256" key="8">
    <source>
        <dbReference type="SAM" id="SignalP"/>
    </source>
</evidence>